<proteinExistence type="predicted"/>
<evidence type="ECO:0000313" key="2">
    <source>
        <dbReference type="WBParaSite" id="BTMF_0000640101-mRNA-1"/>
    </source>
</evidence>
<name>A0A0R3QJ05_9BILA</name>
<reference evidence="2" key="1">
    <citation type="submission" date="2017-02" db="UniProtKB">
        <authorList>
            <consortium name="WormBaseParasite"/>
        </authorList>
    </citation>
    <scope>IDENTIFICATION</scope>
</reference>
<protein>
    <submittedName>
        <fullName evidence="2">ATP synthase beta subunit</fullName>
    </submittedName>
</protein>
<sequence>LRHHVRRRQHGGHDEGHDDEVAAEGAQLLDGHHLETHQQHHDDRHLEGDAEGEVQRQDGLDVRGDVGRGRDRGRRELLDEAEHLVEHEQLHEGDARIGQQAAEDDQRQREALLVGVEAGRHEHPGLVHEPWQREQYGGHHQYLERHEEGRKHAHGDQLGVGRHVGTDRHRDDVDQPPRAGPDRQQDAGDRHAVDAIEQPVAQLHQVRDERLLGAGELVFFVLGVGISH</sequence>
<dbReference type="WBParaSite" id="BTMF_0000640101-mRNA-1">
    <property type="protein sequence ID" value="BTMF_0000640101-mRNA-1"/>
    <property type="gene ID" value="BTMF_0000640101"/>
</dbReference>
<feature type="region of interest" description="Disordered" evidence="1">
    <location>
        <begin position="147"/>
        <end position="190"/>
    </location>
</feature>
<feature type="compositionally biased region" description="Basic and acidic residues" evidence="1">
    <location>
        <begin position="11"/>
        <end position="20"/>
    </location>
</feature>
<organism evidence="2">
    <name type="scientific">Brugia timori</name>
    <dbReference type="NCBI Taxonomy" id="42155"/>
    <lineage>
        <taxon>Eukaryota</taxon>
        <taxon>Metazoa</taxon>
        <taxon>Ecdysozoa</taxon>
        <taxon>Nematoda</taxon>
        <taxon>Chromadorea</taxon>
        <taxon>Rhabditida</taxon>
        <taxon>Spirurina</taxon>
        <taxon>Spiruromorpha</taxon>
        <taxon>Filarioidea</taxon>
        <taxon>Onchocercidae</taxon>
        <taxon>Brugia</taxon>
    </lineage>
</organism>
<feature type="compositionally biased region" description="Basic and acidic residues" evidence="1">
    <location>
        <begin position="164"/>
        <end position="190"/>
    </location>
</feature>
<feature type="compositionally biased region" description="Basic residues" evidence="1">
    <location>
        <begin position="1"/>
        <end position="10"/>
    </location>
</feature>
<dbReference type="AlphaFoldDB" id="A0A0R3QJ05"/>
<feature type="region of interest" description="Disordered" evidence="1">
    <location>
        <begin position="35"/>
        <end position="70"/>
    </location>
</feature>
<feature type="region of interest" description="Disordered" evidence="1">
    <location>
        <begin position="1"/>
        <end position="20"/>
    </location>
</feature>
<accession>A0A0R3QJ05</accession>
<evidence type="ECO:0000256" key="1">
    <source>
        <dbReference type="SAM" id="MobiDB-lite"/>
    </source>
</evidence>